<name>A0A398AZ93_9BACI</name>
<dbReference type="EMBL" id="QWVS01000055">
    <property type="protein sequence ID" value="RID81998.1"/>
    <property type="molecule type" value="Genomic_DNA"/>
</dbReference>
<evidence type="ECO:0000256" key="1">
    <source>
        <dbReference type="ARBA" id="ARBA00004401"/>
    </source>
</evidence>
<evidence type="ECO:0000256" key="7">
    <source>
        <dbReference type="ARBA" id="ARBA00023015"/>
    </source>
</evidence>
<protein>
    <recommendedName>
        <fullName evidence="11">Regulatory protein MsrR</fullName>
    </recommendedName>
</protein>
<evidence type="ECO:0000259" key="13">
    <source>
        <dbReference type="Pfam" id="PF03816"/>
    </source>
</evidence>
<reference evidence="14 15" key="1">
    <citation type="submission" date="2018-08" db="EMBL/GenBank/DDBJ databases">
        <title>Bacillus jemisoniae sp. nov., Bacillus chryseoplanitiae sp. nov., Bacillus resnikiae sp. nov., and Bacillus frankliniae sp. nov., isolated from Viking spacecraft and associated surfaces.</title>
        <authorList>
            <person name="Seuylemezian A."/>
            <person name="Vaishampayan P."/>
        </authorList>
    </citation>
    <scope>NUCLEOTIDE SEQUENCE [LARGE SCALE GENOMIC DNA]</scope>
    <source>
        <strain evidence="14 15">MA001</strain>
    </source>
</reference>
<evidence type="ECO:0000256" key="2">
    <source>
        <dbReference type="ARBA" id="ARBA00006068"/>
    </source>
</evidence>
<dbReference type="Proteomes" id="UP000266016">
    <property type="component" value="Unassembled WGS sequence"/>
</dbReference>
<dbReference type="Gene3D" id="3.40.630.190">
    <property type="entry name" value="LCP protein"/>
    <property type="match status" value="1"/>
</dbReference>
<comment type="similarity">
    <text evidence="2">Belongs to the LytR/CpsA/Psr (LCP) family.</text>
</comment>
<evidence type="ECO:0000313" key="14">
    <source>
        <dbReference type="EMBL" id="RID81998.1"/>
    </source>
</evidence>
<evidence type="ECO:0000313" key="15">
    <source>
        <dbReference type="Proteomes" id="UP000266016"/>
    </source>
</evidence>
<feature type="transmembrane region" description="Helical" evidence="12">
    <location>
        <begin position="21"/>
        <end position="39"/>
    </location>
</feature>
<keyword evidence="15" id="KW-1185">Reference proteome</keyword>
<dbReference type="AlphaFoldDB" id="A0A398AZ93"/>
<dbReference type="Pfam" id="PF03816">
    <property type="entry name" value="LytR_cpsA_psr"/>
    <property type="match status" value="1"/>
</dbReference>
<dbReference type="InterPro" id="IPR004474">
    <property type="entry name" value="LytR_CpsA_psr"/>
</dbReference>
<dbReference type="GO" id="GO:0071555">
    <property type="term" value="P:cell wall organization"/>
    <property type="evidence" value="ECO:0007669"/>
    <property type="project" value="UniProtKB-KW"/>
</dbReference>
<keyword evidence="9" id="KW-0804">Transcription</keyword>
<evidence type="ECO:0000256" key="12">
    <source>
        <dbReference type="SAM" id="Phobius"/>
    </source>
</evidence>
<dbReference type="InterPro" id="IPR050922">
    <property type="entry name" value="LytR/CpsA/Psr_CW_biosynth"/>
</dbReference>
<sequence length="333" mass="37399">MEEKVKRSNKKRTKKYRELKLFALVILLIPLGLLGYGYFQYYDAKTKAESALGSAHKKEKIEFNGDTHEQDKVHILLIGVDKRKGQVQSNSDTIMIAQFDPKNQKVKLATLMRDMYVPIPGYSDYYKINAANFLGGPELVRKTIKENFGIDTEYFVMVDFKGFETIIDTLNPDGIEIDVEKSMSKGIGVSLVEGTQKLNGKELLGYARYRQDSESDFGRTRRQQQVIKVLLNEVVSTNGISNAPRLLGAVQPYISTNISSVDSLSLIKEVLSNRPESVDTLTIPVEGSYTDERVEGKNGGHSQLVLQIDEAVNRQALHDFLLNESDDTVAQSH</sequence>
<dbReference type="NCBIfam" id="TIGR00350">
    <property type="entry name" value="lytR_cpsA_psr"/>
    <property type="match status" value="1"/>
</dbReference>
<comment type="function">
    <text evidence="10">Involved in SarA attenuation. Affects resistance to oxacillin and teicoplanin, as well as the synthesis of virulence factors.</text>
</comment>
<evidence type="ECO:0000256" key="6">
    <source>
        <dbReference type="ARBA" id="ARBA00022989"/>
    </source>
</evidence>
<dbReference type="PANTHER" id="PTHR33392:SF8">
    <property type="entry name" value="REGULATORY PROTEIN MSRR"/>
    <property type="match status" value="1"/>
</dbReference>
<feature type="domain" description="Cell envelope-related transcriptional attenuator" evidence="13">
    <location>
        <begin position="90"/>
        <end position="234"/>
    </location>
</feature>
<evidence type="ECO:0000256" key="11">
    <source>
        <dbReference type="ARBA" id="ARBA00040752"/>
    </source>
</evidence>
<evidence type="ECO:0000256" key="4">
    <source>
        <dbReference type="ARBA" id="ARBA00022692"/>
    </source>
</evidence>
<proteinExistence type="inferred from homology"/>
<organism evidence="14 15">
    <name type="scientific">Peribacillus asahii</name>
    <dbReference type="NCBI Taxonomy" id="228899"/>
    <lineage>
        <taxon>Bacteria</taxon>
        <taxon>Bacillati</taxon>
        <taxon>Bacillota</taxon>
        <taxon>Bacilli</taxon>
        <taxon>Bacillales</taxon>
        <taxon>Bacillaceae</taxon>
        <taxon>Peribacillus</taxon>
    </lineage>
</organism>
<dbReference type="GO" id="GO:0005886">
    <property type="term" value="C:plasma membrane"/>
    <property type="evidence" value="ECO:0007669"/>
    <property type="project" value="UniProtKB-SubCell"/>
</dbReference>
<evidence type="ECO:0000256" key="5">
    <source>
        <dbReference type="ARBA" id="ARBA00022968"/>
    </source>
</evidence>
<keyword evidence="8 12" id="KW-0472">Membrane</keyword>
<comment type="caution">
    <text evidence="14">The sequence shown here is derived from an EMBL/GenBank/DDBJ whole genome shotgun (WGS) entry which is preliminary data.</text>
</comment>
<dbReference type="PANTHER" id="PTHR33392">
    <property type="entry name" value="POLYISOPRENYL-TEICHOIC ACID--PEPTIDOGLYCAN TEICHOIC ACID TRANSFERASE TAGU"/>
    <property type="match status" value="1"/>
</dbReference>
<keyword evidence="5" id="KW-0735">Signal-anchor</keyword>
<gene>
    <name evidence="14" type="ORF">D1953_19255</name>
</gene>
<keyword evidence="6 12" id="KW-1133">Transmembrane helix</keyword>
<accession>A0A398AZ93</accession>
<keyword evidence="4 12" id="KW-0812">Transmembrane</keyword>
<evidence type="ECO:0000256" key="9">
    <source>
        <dbReference type="ARBA" id="ARBA00023163"/>
    </source>
</evidence>
<comment type="subcellular location">
    <subcellularLocation>
        <location evidence="1">Cell membrane</location>
        <topology evidence="1">Single-pass type II membrane protein</topology>
    </subcellularLocation>
</comment>
<dbReference type="RefSeq" id="WP_119118770.1">
    <property type="nucleotide sequence ID" value="NZ_QWVS01000055.1"/>
</dbReference>
<keyword evidence="3" id="KW-1003">Cell membrane</keyword>
<keyword evidence="7" id="KW-0805">Transcription regulation</keyword>
<evidence type="ECO:0000256" key="8">
    <source>
        <dbReference type="ARBA" id="ARBA00023136"/>
    </source>
</evidence>
<evidence type="ECO:0000256" key="3">
    <source>
        <dbReference type="ARBA" id="ARBA00022475"/>
    </source>
</evidence>
<evidence type="ECO:0000256" key="10">
    <source>
        <dbReference type="ARBA" id="ARBA00037178"/>
    </source>
</evidence>